<keyword evidence="7" id="KW-0325">Glycoprotein</keyword>
<dbReference type="PROSITE" id="PS00080">
    <property type="entry name" value="MULTICOPPER_OXIDASE2"/>
    <property type="match status" value="1"/>
</dbReference>
<evidence type="ECO:0000259" key="9">
    <source>
        <dbReference type="Pfam" id="PF07731"/>
    </source>
</evidence>
<dbReference type="InterPro" id="IPR033138">
    <property type="entry name" value="Cu_oxidase_CS"/>
</dbReference>
<dbReference type="Proteomes" id="UP000315783">
    <property type="component" value="Unassembled WGS sequence"/>
</dbReference>
<keyword evidence="12" id="KW-1185">Reference proteome</keyword>
<dbReference type="InterPro" id="IPR002355">
    <property type="entry name" value="Cu_oxidase_Cu_BS"/>
</dbReference>
<dbReference type="AlphaFoldDB" id="A0A545W1Z0"/>
<proteinExistence type="inferred from homology"/>
<feature type="domain" description="Plastocyanin-like" evidence="9">
    <location>
        <begin position="504"/>
        <end position="623"/>
    </location>
</feature>
<dbReference type="CDD" id="cd13850">
    <property type="entry name" value="CuRO_1_Abr2_like"/>
    <property type="match status" value="1"/>
</dbReference>
<evidence type="ECO:0000259" key="10">
    <source>
        <dbReference type="Pfam" id="PF07732"/>
    </source>
</evidence>
<gene>
    <name evidence="11" type="ORF">IF1G_03982</name>
</gene>
<dbReference type="OrthoDB" id="2121828at2759"/>
<protein>
    <submittedName>
        <fullName evidence="11">Multicopper oxidase</fullName>
    </submittedName>
</protein>
<dbReference type="GO" id="GO:0005507">
    <property type="term" value="F:copper ion binding"/>
    <property type="evidence" value="ECO:0007669"/>
    <property type="project" value="InterPro"/>
</dbReference>
<comment type="caution">
    <text evidence="11">The sequence shown here is derived from an EMBL/GenBank/DDBJ whole genome shotgun (WGS) entry which is preliminary data.</text>
</comment>
<feature type="domain" description="Plastocyanin-like" evidence="10">
    <location>
        <begin position="111"/>
        <end position="172"/>
    </location>
</feature>
<feature type="domain" description="Plastocyanin-like" evidence="10">
    <location>
        <begin position="35"/>
        <end position="91"/>
    </location>
</feature>
<accession>A0A545W1Z0</accession>
<dbReference type="InterPro" id="IPR011707">
    <property type="entry name" value="Cu-oxidase-like_N"/>
</dbReference>
<dbReference type="InterPro" id="IPR011706">
    <property type="entry name" value="Cu-oxidase_C"/>
</dbReference>
<dbReference type="InterPro" id="IPR001117">
    <property type="entry name" value="Cu-oxidase_2nd"/>
</dbReference>
<keyword evidence="3" id="KW-0732">Signal</keyword>
<evidence type="ECO:0000256" key="7">
    <source>
        <dbReference type="ARBA" id="ARBA00023180"/>
    </source>
</evidence>
<organism evidence="11 12">
    <name type="scientific">Cordyceps javanica</name>
    <dbReference type="NCBI Taxonomy" id="43265"/>
    <lineage>
        <taxon>Eukaryota</taxon>
        <taxon>Fungi</taxon>
        <taxon>Dikarya</taxon>
        <taxon>Ascomycota</taxon>
        <taxon>Pezizomycotina</taxon>
        <taxon>Sordariomycetes</taxon>
        <taxon>Hypocreomycetidae</taxon>
        <taxon>Hypocreales</taxon>
        <taxon>Cordycipitaceae</taxon>
        <taxon>Cordyceps</taxon>
    </lineage>
</organism>
<evidence type="ECO:0000256" key="6">
    <source>
        <dbReference type="ARBA" id="ARBA00023008"/>
    </source>
</evidence>
<dbReference type="CDD" id="cd13876">
    <property type="entry name" value="CuRO_2_Abr2_like"/>
    <property type="match status" value="1"/>
</dbReference>
<dbReference type="PANTHER" id="PTHR11709:SF488">
    <property type="entry name" value="LACCASE-RELATED"/>
    <property type="match status" value="1"/>
</dbReference>
<name>A0A545W1Z0_9HYPO</name>
<keyword evidence="4" id="KW-0677">Repeat</keyword>
<evidence type="ECO:0000256" key="4">
    <source>
        <dbReference type="ARBA" id="ARBA00022737"/>
    </source>
</evidence>
<evidence type="ECO:0000259" key="8">
    <source>
        <dbReference type="Pfam" id="PF00394"/>
    </source>
</evidence>
<evidence type="ECO:0000313" key="11">
    <source>
        <dbReference type="EMBL" id="TQV96742.1"/>
    </source>
</evidence>
<dbReference type="PANTHER" id="PTHR11709">
    <property type="entry name" value="MULTI-COPPER OXIDASE"/>
    <property type="match status" value="1"/>
</dbReference>
<dbReference type="InterPro" id="IPR008972">
    <property type="entry name" value="Cupredoxin"/>
</dbReference>
<keyword evidence="5" id="KW-0560">Oxidoreductase</keyword>
<comment type="similarity">
    <text evidence="1">Belongs to the multicopper oxidase family.</text>
</comment>
<dbReference type="Pfam" id="PF07731">
    <property type="entry name" value="Cu-oxidase_2"/>
    <property type="match status" value="1"/>
</dbReference>
<feature type="domain" description="Plastocyanin-like" evidence="8">
    <location>
        <begin position="204"/>
        <end position="397"/>
    </location>
</feature>
<dbReference type="Pfam" id="PF00394">
    <property type="entry name" value="Cu-oxidase"/>
    <property type="match status" value="1"/>
</dbReference>
<evidence type="ECO:0000313" key="12">
    <source>
        <dbReference type="Proteomes" id="UP000315783"/>
    </source>
</evidence>
<reference evidence="11 12" key="1">
    <citation type="journal article" date="2019" name="Appl. Microbiol. Biotechnol.">
        <title>Genome sequence of Isaria javanica and comparative genome analysis insights into family S53 peptidase evolution in fungal entomopathogens.</title>
        <authorList>
            <person name="Lin R."/>
            <person name="Zhang X."/>
            <person name="Xin B."/>
            <person name="Zou M."/>
            <person name="Gao Y."/>
            <person name="Qin F."/>
            <person name="Hu Q."/>
            <person name="Xie B."/>
            <person name="Cheng X."/>
        </authorList>
    </citation>
    <scope>NUCLEOTIDE SEQUENCE [LARGE SCALE GENOMIC DNA]</scope>
    <source>
        <strain evidence="11 12">IJ1G</strain>
    </source>
</reference>
<sequence>MAAAAAQLAAAASLPLVPDANVSAPACVRAFELEITWEQYAPLGISRSMLLVNGQTPGPELKFNQDDNVVVHVVNKSPFDITVHFHGMINLACPEDGRGEPTGINAKNRIGIEMKDTPWSDGVPGITQLPIPPGRDFTHRFKATQHGNYWYHSHVRDQIEDGLYGPIFIRPRPGTDNPFHLITAAGANVSAMLRAEELSMAVAIFDLMHITSMEKWNITLASGIEIPCYDRILFNGKGRVQCLAAADMQASLTAAQLKDLALVPGSALTDRGCLPPNVMAAFGGDVENFNEGALPRDIFYGCEDGSDPVEMFEAVQDNWVSFNVLGSTNFATGAFSIDEHDMWVYAVDGGYVVPQRVQAIPLANGERYSVLVRPARAGDFKMRFNSMTAAQMLTSYAVLSVVGAASECPSSSNRSTVEQSVPWISISGQPLSPATVFFRDAAAHPYPEEPIPRSADALHVLNMKIDGASYLWALNSTRLQPDHFESGTPPLLFERPPDAGAGSNSNNNVTLATRNDTWVDLVLFASVAPMPPHPIHKHGNKMYKIGSGTGAFKWASVDEAVQEAPGQFNLVNPPRRDTIDTPAAVNDTIWTVVRYHVTNPGAWLLHCHISNHMMGGMNMVLLDGVDAWPTVPDEYLEYH</sequence>
<keyword evidence="2" id="KW-0479">Metal-binding</keyword>
<dbReference type="Gene3D" id="2.60.40.420">
    <property type="entry name" value="Cupredoxins - blue copper proteins"/>
    <property type="match status" value="3"/>
</dbReference>
<evidence type="ECO:0000256" key="3">
    <source>
        <dbReference type="ARBA" id="ARBA00022729"/>
    </source>
</evidence>
<dbReference type="SUPFAM" id="SSF49503">
    <property type="entry name" value="Cupredoxins"/>
    <property type="match status" value="3"/>
</dbReference>
<keyword evidence="6" id="KW-0186">Copper</keyword>
<dbReference type="PROSITE" id="PS00079">
    <property type="entry name" value="MULTICOPPER_OXIDASE1"/>
    <property type="match status" value="2"/>
</dbReference>
<evidence type="ECO:0000256" key="2">
    <source>
        <dbReference type="ARBA" id="ARBA00022723"/>
    </source>
</evidence>
<dbReference type="InterPro" id="IPR045087">
    <property type="entry name" value="Cu-oxidase_fam"/>
</dbReference>
<evidence type="ECO:0000256" key="5">
    <source>
        <dbReference type="ARBA" id="ARBA00023002"/>
    </source>
</evidence>
<dbReference type="CDD" id="cd13898">
    <property type="entry name" value="CuRO_3_Abr2_like"/>
    <property type="match status" value="1"/>
</dbReference>
<dbReference type="EMBL" id="SPUK01000005">
    <property type="protein sequence ID" value="TQV96742.1"/>
    <property type="molecule type" value="Genomic_DNA"/>
</dbReference>
<evidence type="ECO:0000256" key="1">
    <source>
        <dbReference type="ARBA" id="ARBA00010609"/>
    </source>
</evidence>
<dbReference type="Pfam" id="PF07732">
    <property type="entry name" value="Cu-oxidase_3"/>
    <property type="match status" value="2"/>
</dbReference>
<dbReference type="GO" id="GO:0016491">
    <property type="term" value="F:oxidoreductase activity"/>
    <property type="evidence" value="ECO:0007669"/>
    <property type="project" value="UniProtKB-KW"/>
</dbReference>
<dbReference type="STRING" id="43265.A0A545W1Z0"/>